<keyword evidence="1" id="KW-0285">Flavoprotein</keyword>
<dbReference type="OrthoDB" id="4246007at2"/>
<evidence type="ECO:0000256" key="3">
    <source>
        <dbReference type="ARBA" id="ARBA00048132"/>
    </source>
</evidence>
<dbReference type="PANTHER" id="PTHR48105">
    <property type="entry name" value="THIOREDOXIN REDUCTASE 1-RELATED-RELATED"/>
    <property type="match status" value="1"/>
</dbReference>
<dbReference type="PRINTS" id="PR00469">
    <property type="entry name" value="PNDRDTASEII"/>
</dbReference>
<evidence type="ECO:0000313" key="6">
    <source>
        <dbReference type="Proteomes" id="UP000650511"/>
    </source>
</evidence>
<dbReference type="Pfam" id="PF07992">
    <property type="entry name" value="Pyr_redox_2"/>
    <property type="match status" value="1"/>
</dbReference>
<dbReference type="AlphaFoldDB" id="A0A8J3EUZ6"/>
<protein>
    <recommendedName>
        <fullName evidence="4">FAD/NAD(P)-binding domain-containing protein</fullName>
    </recommendedName>
</protein>
<keyword evidence="6" id="KW-1185">Reference proteome</keyword>
<dbReference type="PRINTS" id="PR00368">
    <property type="entry name" value="FADPNR"/>
</dbReference>
<reference evidence="5" key="1">
    <citation type="journal article" date="2014" name="Int. J. Syst. Evol. Microbiol.">
        <title>Complete genome sequence of Corynebacterium casei LMG S-19264T (=DSM 44701T), isolated from a smear-ripened cheese.</title>
        <authorList>
            <consortium name="US DOE Joint Genome Institute (JGI-PGF)"/>
            <person name="Walter F."/>
            <person name="Albersmeier A."/>
            <person name="Kalinowski J."/>
            <person name="Ruckert C."/>
        </authorList>
    </citation>
    <scope>NUCLEOTIDE SEQUENCE</scope>
    <source>
        <strain evidence="5">CGMCC 1.14988</strain>
    </source>
</reference>
<evidence type="ECO:0000256" key="2">
    <source>
        <dbReference type="ARBA" id="ARBA00023002"/>
    </source>
</evidence>
<dbReference type="EMBL" id="BMHA01000007">
    <property type="protein sequence ID" value="GGI07023.1"/>
    <property type="molecule type" value="Genomic_DNA"/>
</dbReference>
<reference evidence="5" key="2">
    <citation type="submission" date="2020-09" db="EMBL/GenBank/DDBJ databases">
        <authorList>
            <person name="Sun Q."/>
            <person name="Zhou Y."/>
        </authorList>
    </citation>
    <scope>NUCLEOTIDE SEQUENCE</scope>
    <source>
        <strain evidence="5">CGMCC 1.14988</strain>
    </source>
</reference>
<dbReference type="InterPro" id="IPR036188">
    <property type="entry name" value="FAD/NAD-bd_sf"/>
</dbReference>
<accession>A0A8J3EUZ6</accession>
<feature type="domain" description="FAD/NAD(P)-binding" evidence="4">
    <location>
        <begin position="54"/>
        <end position="148"/>
    </location>
</feature>
<dbReference type="InterPro" id="IPR023753">
    <property type="entry name" value="FAD/NAD-binding_dom"/>
</dbReference>
<dbReference type="Proteomes" id="UP000650511">
    <property type="component" value="Unassembled WGS sequence"/>
</dbReference>
<dbReference type="InterPro" id="IPR050097">
    <property type="entry name" value="Ferredoxin-NADP_redctase_2"/>
</dbReference>
<evidence type="ECO:0000259" key="4">
    <source>
        <dbReference type="Pfam" id="PF07992"/>
    </source>
</evidence>
<dbReference type="SUPFAM" id="SSF51905">
    <property type="entry name" value="FAD/NAD(P)-binding domain"/>
    <property type="match status" value="1"/>
</dbReference>
<evidence type="ECO:0000313" key="5">
    <source>
        <dbReference type="EMBL" id="GGI07023.1"/>
    </source>
</evidence>
<dbReference type="RefSeq" id="WP_130649185.1">
    <property type="nucleotide sequence ID" value="NZ_BMHA01000007.1"/>
</dbReference>
<organism evidence="5 6">
    <name type="scientific">Egicoccus halophilus</name>
    <dbReference type="NCBI Taxonomy" id="1670830"/>
    <lineage>
        <taxon>Bacteria</taxon>
        <taxon>Bacillati</taxon>
        <taxon>Actinomycetota</taxon>
        <taxon>Nitriliruptoria</taxon>
        <taxon>Egicoccales</taxon>
        <taxon>Egicoccaceae</taxon>
        <taxon>Egicoccus</taxon>
    </lineage>
</organism>
<dbReference type="GO" id="GO:0004791">
    <property type="term" value="F:thioredoxin-disulfide reductase (NADPH) activity"/>
    <property type="evidence" value="ECO:0007669"/>
    <property type="project" value="UniProtKB-EC"/>
</dbReference>
<comment type="caution">
    <text evidence="5">The sequence shown here is derived from an EMBL/GenBank/DDBJ whole genome shotgun (WGS) entry which is preliminary data.</text>
</comment>
<dbReference type="Gene3D" id="3.50.50.60">
    <property type="entry name" value="FAD/NAD(P)-binding domain"/>
    <property type="match status" value="1"/>
</dbReference>
<keyword evidence="2" id="KW-0560">Oxidoreductase</keyword>
<proteinExistence type="predicted"/>
<gene>
    <name evidence="5" type="ORF">GCM10011354_22020</name>
</gene>
<evidence type="ECO:0000256" key="1">
    <source>
        <dbReference type="ARBA" id="ARBA00022630"/>
    </source>
</evidence>
<comment type="catalytic activity">
    <reaction evidence="3">
        <text>[thioredoxin]-dithiol + NADP(+) = [thioredoxin]-disulfide + NADPH + H(+)</text>
        <dbReference type="Rhea" id="RHEA:20345"/>
        <dbReference type="Rhea" id="RHEA-COMP:10698"/>
        <dbReference type="Rhea" id="RHEA-COMP:10700"/>
        <dbReference type="ChEBI" id="CHEBI:15378"/>
        <dbReference type="ChEBI" id="CHEBI:29950"/>
        <dbReference type="ChEBI" id="CHEBI:50058"/>
        <dbReference type="ChEBI" id="CHEBI:57783"/>
        <dbReference type="ChEBI" id="CHEBI:58349"/>
        <dbReference type="EC" id="1.8.1.9"/>
    </reaction>
</comment>
<sequence>MATVVIVGDGPGGLGAALFLARAEHDTRVYGTDKTAMHHAHLHNYLGIEELGGSEFQQIARRQVTAAGASLDETEVESVERRDDRFVITLDGGTTVEANYLVLAGGKSAQSLAAQAGATVEDGRVSVDVEYRTDVDRLYAVGRLVRPERSQAIISAGAGATVALDILSREAGKDVHDWDSPPEQ</sequence>
<name>A0A8J3EUZ6_9ACTN</name>